<accession>A0AAD9H0I0</accession>
<dbReference type="Proteomes" id="UP001259832">
    <property type="component" value="Unassembled WGS sequence"/>
</dbReference>
<dbReference type="SUPFAM" id="SSF52113">
    <property type="entry name" value="BRCT domain"/>
    <property type="match status" value="1"/>
</dbReference>
<evidence type="ECO:0000313" key="12">
    <source>
        <dbReference type="Proteomes" id="UP001259832"/>
    </source>
</evidence>
<dbReference type="InterPro" id="IPR008984">
    <property type="entry name" value="SMAD_FHA_dom_sf"/>
</dbReference>
<feature type="compositionally biased region" description="Basic residues" evidence="9">
    <location>
        <begin position="298"/>
        <end position="319"/>
    </location>
</feature>
<feature type="region of interest" description="Disordered" evidence="9">
    <location>
        <begin position="206"/>
        <end position="237"/>
    </location>
</feature>
<evidence type="ECO:0000256" key="7">
    <source>
        <dbReference type="ARBA" id="ARBA00023306"/>
    </source>
</evidence>
<feature type="region of interest" description="Disordered" evidence="9">
    <location>
        <begin position="272"/>
        <end position="389"/>
    </location>
</feature>
<dbReference type="Gene3D" id="2.60.200.20">
    <property type="match status" value="1"/>
</dbReference>
<dbReference type="Gene3D" id="3.40.50.10190">
    <property type="entry name" value="BRCT domain"/>
    <property type="match status" value="1"/>
</dbReference>
<dbReference type="GO" id="GO:0030870">
    <property type="term" value="C:Mre11 complex"/>
    <property type="evidence" value="ECO:0007669"/>
    <property type="project" value="InterPro"/>
</dbReference>
<gene>
    <name evidence="11" type="ORF">P3T76_000352</name>
</gene>
<reference evidence="11" key="1">
    <citation type="submission" date="2023-08" db="EMBL/GenBank/DDBJ databases">
        <title>Reference Genome Resource for the Citrus Pathogen Phytophthora citrophthora.</title>
        <authorList>
            <person name="Moller H."/>
            <person name="Coetzee B."/>
            <person name="Rose L.J."/>
            <person name="Van Niekerk J.M."/>
        </authorList>
    </citation>
    <scope>NUCLEOTIDE SEQUENCE</scope>
    <source>
        <strain evidence="11">STE-U-9442</strain>
    </source>
</reference>
<feature type="region of interest" description="Disordered" evidence="9">
    <location>
        <begin position="841"/>
        <end position="894"/>
    </location>
</feature>
<dbReference type="Pfam" id="PF00498">
    <property type="entry name" value="FHA"/>
    <property type="match status" value="1"/>
</dbReference>
<evidence type="ECO:0000256" key="1">
    <source>
        <dbReference type="ARBA" id="ARBA00004123"/>
    </source>
</evidence>
<feature type="compositionally biased region" description="Basic and acidic residues" evidence="9">
    <location>
        <begin position="215"/>
        <end position="237"/>
    </location>
</feature>
<keyword evidence="4" id="KW-0227">DNA damage</keyword>
<keyword evidence="5" id="KW-0234">DNA repair</keyword>
<dbReference type="GO" id="GO:0005694">
    <property type="term" value="C:chromosome"/>
    <property type="evidence" value="ECO:0007669"/>
    <property type="project" value="UniProtKB-SubCell"/>
</dbReference>
<dbReference type="PANTHER" id="PTHR12162">
    <property type="entry name" value="NIBRIN-RELATED"/>
    <property type="match status" value="1"/>
</dbReference>
<organism evidence="11 12">
    <name type="scientific">Phytophthora citrophthora</name>
    <dbReference type="NCBI Taxonomy" id="4793"/>
    <lineage>
        <taxon>Eukaryota</taxon>
        <taxon>Sar</taxon>
        <taxon>Stramenopiles</taxon>
        <taxon>Oomycota</taxon>
        <taxon>Peronosporomycetes</taxon>
        <taxon>Peronosporales</taxon>
        <taxon>Peronosporaceae</taxon>
        <taxon>Phytophthora</taxon>
    </lineage>
</organism>
<evidence type="ECO:0000256" key="5">
    <source>
        <dbReference type="ARBA" id="ARBA00023204"/>
    </source>
</evidence>
<dbReference type="GO" id="GO:0004540">
    <property type="term" value="F:RNA nuclease activity"/>
    <property type="evidence" value="ECO:0007669"/>
    <property type="project" value="InterPro"/>
</dbReference>
<comment type="caution">
    <text evidence="11">The sequence shown here is derived from an EMBL/GenBank/DDBJ whole genome shotgun (WGS) entry which is preliminary data.</text>
</comment>
<dbReference type="Pfam" id="PF01936">
    <property type="entry name" value="NYN"/>
    <property type="match status" value="1"/>
</dbReference>
<comment type="subcellular location">
    <subcellularLocation>
        <location evidence="2">Chromosome</location>
    </subcellularLocation>
    <subcellularLocation>
        <location evidence="1">Nucleus</location>
    </subcellularLocation>
</comment>
<dbReference type="InterPro" id="IPR021139">
    <property type="entry name" value="NYN"/>
</dbReference>
<keyword evidence="7" id="KW-0131">Cell cycle</keyword>
<dbReference type="InterPro" id="IPR000253">
    <property type="entry name" value="FHA_dom"/>
</dbReference>
<dbReference type="PANTHER" id="PTHR12162:SF0">
    <property type="entry name" value="NIBRIN"/>
    <property type="match status" value="1"/>
</dbReference>
<evidence type="ECO:0000256" key="8">
    <source>
        <dbReference type="ARBA" id="ARBA00044757"/>
    </source>
</evidence>
<evidence type="ECO:0000256" key="9">
    <source>
        <dbReference type="SAM" id="MobiDB-lite"/>
    </source>
</evidence>
<keyword evidence="6" id="KW-0539">Nucleus</keyword>
<dbReference type="GO" id="GO:0000724">
    <property type="term" value="P:double-strand break repair via homologous recombination"/>
    <property type="evidence" value="ECO:0007669"/>
    <property type="project" value="TreeGrafter"/>
</dbReference>
<keyword evidence="3" id="KW-0158">Chromosome</keyword>
<protein>
    <submittedName>
        <fullName evidence="11">Nibrin</fullName>
    </submittedName>
</protein>
<evidence type="ECO:0000256" key="6">
    <source>
        <dbReference type="ARBA" id="ARBA00023242"/>
    </source>
</evidence>
<dbReference type="SUPFAM" id="SSF49879">
    <property type="entry name" value="SMAD/FHA domain"/>
    <property type="match status" value="1"/>
</dbReference>
<evidence type="ECO:0000256" key="2">
    <source>
        <dbReference type="ARBA" id="ARBA00004286"/>
    </source>
</evidence>
<dbReference type="AlphaFoldDB" id="A0AAD9H0I0"/>
<sequence>MSSTASTESSMESAGGTRTALVIDGSYAIIGARKMGGKIDYIKLRTALEVQASTQFGDCWFFDQNPSAQRLNPTLTAEYNRLKFAPPEGPQFQVSLFPMKKYSCHCHKCGNNFTQNVQKGVDNGIATKILSLAYENICDRFILFAADSRMYGAGDGDFYSSLSHVRNVLRKDIWVIGYRGTVSGDLQQLASRVIWMNDLWPQVQHIHPGRSHGQGYRDEERREGKRRGDGRKKDDDEVRWFEDHEGEHFHLNNGSASPPSDFSSGRQVVIAPVESESSDRANQPARGRGRGHVERMNGRGRGRNGRGRSRSRSRGRSRANSKEFVSKPAAESAASGPVGAGTKRKKGFTGEGKRADEGRNGKKRKRNGNNERGRSKRGGGLGGKETDDVPVVTLSDFSSDEELGGKPFPLALPVPVGQAMTAQSRGDAMDEIGARAKVINLASDTETGQPTSTIVKITIRIVKSRKAMWVLDVVAGDGGSGSGDTTFYLVAGEWSVGRKRCHFNFQADSSISRTHALIRVGTLTPEQLEDPSTRPTLELVDQNSRFGSFVNEEQCFKSRSLRHGDKISFGAKKTVLRVRYQVFVLVASRIQRASRTQVNDTCQRLGMHLIPAESKDATHCIMEPGRIVATVKVLWALVYNQPVVCTPWIYAIMNRSSLAEPLPRCEEFLPSDPSIPSVESHYLPNPLRKTLYQGCAVVFLTPQSMQELIAAMGGTVIAAYKDFEEDNNLLRELDSLSSSKRLLLVEPSQGTGFSSTAGHSEHRVNSAVLDPPFPVEVVERRVELFKSMGAVFTSVQELAASVIFVKPPTSSNDSTFSSSLASYAGSSVQIMSFPEHLSLRSATSTAEHEDDDVKSSKEDEDIESVEDSTHDDPDVVIKESSEQQDAPNYESAEIKDDVVEDTDINIVQLPIMEETRRQVSPSSTKNEREESYHKINEEGVSTWMSSRVLQPRDVKFEEDDVGKPIIVSCSLVVKKREPSRSDKRGGNGLVNYKRFKKGNGCGSRSRSSTASLFPQQTVVSVVDNAEREALHEDLEAMEEQERIAEELFAMGEGRTKKKLF</sequence>
<name>A0AAD9H0I0_9STRA</name>
<dbReference type="CDD" id="cd22667">
    <property type="entry name" value="FHA_NBN"/>
    <property type="match status" value="1"/>
</dbReference>
<dbReference type="FunFam" id="2.60.200.20:FF:000017">
    <property type="entry name" value="Nibrin"/>
    <property type="match status" value="1"/>
</dbReference>
<evidence type="ECO:0000256" key="3">
    <source>
        <dbReference type="ARBA" id="ARBA00022454"/>
    </source>
</evidence>
<dbReference type="InterPro" id="IPR040227">
    <property type="entry name" value="Nibrin-rel"/>
</dbReference>
<evidence type="ECO:0000313" key="11">
    <source>
        <dbReference type="EMBL" id="KAK1948062.1"/>
    </source>
</evidence>
<feature type="compositionally biased region" description="Basic and acidic residues" evidence="9">
    <location>
        <begin position="867"/>
        <end position="881"/>
    </location>
</feature>
<dbReference type="GO" id="GO:0007095">
    <property type="term" value="P:mitotic G2 DNA damage checkpoint signaling"/>
    <property type="evidence" value="ECO:0007669"/>
    <property type="project" value="InterPro"/>
</dbReference>
<feature type="domain" description="FHA" evidence="10">
    <location>
        <begin position="489"/>
        <end position="555"/>
    </location>
</feature>
<proteinExistence type="inferred from homology"/>
<dbReference type="InterPro" id="IPR036420">
    <property type="entry name" value="BRCT_dom_sf"/>
</dbReference>
<dbReference type="EMBL" id="JASMQC010000001">
    <property type="protein sequence ID" value="KAK1948062.1"/>
    <property type="molecule type" value="Genomic_DNA"/>
</dbReference>
<dbReference type="GO" id="GO:0003684">
    <property type="term" value="F:damaged DNA binding"/>
    <property type="evidence" value="ECO:0007669"/>
    <property type="project" value="TreeGrafter"/>
</dbReference>
<dbReference type="PROSITE" id="PS50006">
    <property type="entry name" value="FHA_DOMAIN"/>
    <property type="match status" value="1"/>
</dbReference>
<feature type="compositionally biased region" description="Basic and acidic residues" evidence="9">
    <location>
        <begin position="351"/>
        <end position="360"/>
    </location>
</feature>
<evidence type="ECO:0000256" key="4">
    <source>
        <dbReference type="ARBA" id="ARBA00022763"/>
    </source>
</evidence>
<evidence type="ECO:0000259" key="10">
    <source>
        <dbReference type="PROSITE" id="PS50006"/>
    </source>
</evidence>
<comment type="similarity">
    <text evidence="8">Belongs to the Nibrin family.</text>
</comment>
<dbReference type="Gene3D" id="3.40.50.1010">
    <property type="entry name" value="5'-nuclease"/>
    <property type="match status" value="1"/>
</dbReference>
<keyword evidence="12" id="KW-1185">Reference proteome</keyword>